<dbReference type="EMBL" id="VBRW01000001">
    <property type="protein sequence ID" value="MCI8282988.1"/>
    <property type="molecule type" value="Genomic_DNA"/>
</dbReference>
<dbReference type="GO" id="GO:1990904">
    <property type="term" value="C:ribonucleoprotein complex"/>
    <property type="evidence" value="ECO:0007669"/>
    <property type="project" value="UniProtKB-KW"/>
</dbReference>
<reference evidence="6 7" key="1">
    <citation type="submission" date="2019-05" db="EMBL/GenBank/DDBJ databases">
        <title>Genome sequencing and assembly of Mycoplasma hyopneumoniae strains UFV01 and UFV02.</title>
        <authorList>
            <person name="De Souza L.F."/>
            <person name="Gonzaga N.F."/>
            <person name="Santos M.R."/>
            <person name="Deeney A.S."/>
            <person name="Vidigal P.M.P."/>
            <person name="Moreira M.A.S."/>
            <person name="Fietto J.R.L."/>
            <person name="Bressan G.C."/>
            <person name="Rycroft A.N."/>
            <person name="Silva Junior A."/>
        </authorList>
    </citation>
    <scope>NUCLEOTIDE SEQUENCE [LARGE SCALE GENOMIC DNA]</scope>
    <source>
        <strain evidence="6 7">UFV01</strain>
    </source>
</reference>
<sequence length="165" mass="18013">MNSFRKRKVEIVAEIDSLLKNSSSLAIVEYRGLTVNELEQLRKEFKSAGVLSKVYKNRLFKIAAENNGYLDLQTDLVGPNLFAFGTTDAIAPAKIIAKNAKEQPLLILKGGIYDNQVVSAAENALISALPSYTEALTMLASGLQSPLKQLAFGLKLLIDEQKITA</sequence>
<comment type="subunit">
    <text evidence="5">Part of the ribosomal stalk of the 50S ribosomal subunit. The N-terminus interacts with L11 and the large rRNA to form the base of the stalk. The C-terminus forms an elongated spine to which L12 dimers bind in a sequential fashion forming a multimeric L10(L12)X complex.</text>
</comment>
<name>A0ABD4SW47_MESHO</name>
<keyword evidence="5" id="KW-0699">rRNA-binding</keyword>
<keyword evidence="3 5" id="KW-0687">Ribonucleoprotein</keyword>
<keyword evidence="2 5" id="KW-0689">Ribosomal protein</keyword>
<proteinExistence type="inferred from homology"/>
<dbReference type="AlphaFoldDB" id="A0ABD4SW47"/>
<accession>A0ABD4SW47</accession>
<comment type="similarity">
    <text evidence="1 5">Belongs to the universal ribosomal protein uL10 family.</text>
</comment>
<dbReference type="InterPro" id="IPR047865">
    <property type="entry name" value="Ribosomal_uL10_bac_type"/>
</dbReference>
<evidence type="ECO:0000256" key="2">
    <source>
        <dbReference type="ARBA" id="ARBA00022980"/>
    </source>
</evidence>
<dbReference type="Proteomes" id="UP001203104">
    <property type="component" value="Unassembled WGS sequence"/>
</dbReference>
<dbReference type="GO" id="GO:0005840">
    <property type="term" value="C:ribosome"/>
    <property type="evidence" value="ECO:0007669"/>
    <property type="project" value="UniProtKB-KW"/>
</dbReference>
<dbReference type="Gene3D" id="3.30.70.1730">
    <property type="match status" value="1"/>
</dbReference>
<protein>
    <recommendedName>
        <fullName evidence="4 5">Large ribosomal subunit protein uL10</fullName>
    </recommendedName>
</protein>
<dbReference type="GO" id="GO:0006412">
    <property type="term" value="P:translation"/>
    <property type="evidence" value="ECO:0007669"/>
    <property type="project" value="UniProtKB-UniRule"/>
</dbReference>
<gene>
    <name evidence="5" type="primary">rplJ</name>
    <name evidence="6" type="ORF">FEF30_00030</name>
</gene>
<dbReference type="NCBIfam" id="NF000955">
    <property type="entry name" value="PRK00099.1-1"/>
    <property type="match status" value="1"/>
</dbReference>
<dbReference type="GeneID" id="41334922"/>
<organism evidence="6 7">
    <name type="scientific">Mesomycoplasma hyopneumoniae</name>
    <name type="common">Mycoplasma hyopneumoniae</name>
    <dbReference type="NCBI Taxonomy" id="2099"/>
    <lineage>
        <taxon>Bacteria</taxon>
        <taxon>Bacillati</taxon>
        <taxon>Mycoplasmatota</taxon>
        <taxon>Mycoplasmoidales</taxon>
        <taxon>Metamycoplasmataceae</taxon>
        <taxon>Mesomycoplasma</taxon>
    </lineage>
</organism>
<dbReference type="InterPro" id="IPR001790">
    <property type="entry name" value="Ribosomal_uL10"/>
</dbReference>
<evidence type="ECO:0000313" key="6">
    <source>
        <dbReference type="EMBL" id="MCI8282988.1"/>
    </source>
</evidence>
<evidence type="ECO:0000256" key="1">
    <source>
        <dbReference type="ARBA" id="ARBA00008889"/>
    </source>
</evidence>
<dbReference type="GO" id="GO:0070180">
    <property type="term" value="F:large ribosomal subunit rRNA binding"/>
    <property type="evidence" value="ECO:0007669"/>
    <property type="project" value="UniProtKB-UniRule"/>
</dbReference>
<dbReference type="InterPro" id="IPR043141">
    <property type="entry name" value="Ribosomal_uL10-like_sf"/>
</dbReference>
<dbReference type="Pfam" id="PF00466">
    <property type="entry name" value="Ribosomal_L10"/>
    <property type="match status" value="1"/>
</dbReference>
<dbReference type="InterPro" id="IPR022973">
    <property type="entry name" value="Ribosomal_uL10_bac"/>
</dbReference>
<dbReference type="HAMAP" id="MF_00362">
    <property type="entry name" value="Ribosomal_uL10"/>
    <property type="match status" value="1"/>
</dbReference>
<dbReference type="PANTHER" id="PTHR11560">
    <property type="entry name" value="39S RIBOSOMAL PROTEIN L10, MITOCHONDRIAL"/>
    <property type="match status" value="1"/>
</dbReference>
<keyword evidence="5" id="KW-0694">RNA-binding</keyword>
<dbReference type="RefSeq" id="WP_011206469.1">
    <property type="nucleotide sequence ID" value="NZ_CP034597.1"/>
</dbReference>
<dbReference type="SUPFAM" id="SSF160369">
    <property type="entry name" value="Ribosomal protein L10-like"/>
    <property type="match status" value="1"/>
</dbReference>
<comment type="function">
    <text evidence="5">Forms part of the ribosomal stalk, playing a central role in the interaction of the ribosome with GTP-bound translation factors.</text>
</comment>
<dbReference type="CDD" id="cd05797">
    <property type="entry name" value="Ribosomal_L10"/>
    <property type="match status" value="1"/>
</dbReference>
<comment type="caution">
    <text evidence="6">The sequence shown here is derived from an EMBL/GenBank/DDBJ whole genome shotgun (WGS) entry which is preliminary data.</text>
</comment>
<evidence type="ECO:0000256" key="3">
    <source>
        <dbReference type="ARBA" id="ARBA00023274"/>
    </source>
</evidence>
<evidence type="ECO:0000256" key="5">
    <source>
        <dbReference type="HAMAP-Rule" id="MF_00362"/>
    </source>
</evidence>
<evidence type="ECO:0000256" key="4">
    <source>
        <dbReference type="ARBA" id="ARBA00035202"/>
    </source>
</evidence>
<evidence type="ECO:0000313" key="7">
    <source>
        <dbReference type="Proteomes" id="UP001203104"/>
    </source>
</evidence>